<dbReference type="AlphaFoldDB" id="Q4T4D5"/>
<gene>
    <name evidence="2" type="ORF">GSTENG00007374001</name>
</gene>
<evidence type="ECO:0000313" key="2">
    <source>
        <dbReference type="EMBL" id="CAF92247.1"/>
    </source>
</evidence>
<dbReference type="EMBL" id="CAAE01009700">
    <property type="protein sequence ID" value="CAF92247.1"/>
    <property type="molecule type" value="Genomic_DNA"/>
</dbReference>
<keyword evidence="1" id="KW-0812">Transmembrane</keyword>
<evidence type="ECO:0000256" key="1">
    <source>
        <dbReference type="SAM" id="Phobius"/>
    </source>
</evidence>
<sequence>MGLSSGFTVLIIFSASLLSTSGLYIASSVGRFSLNVASVYVLRVCFIAHQPDRARLSGSLWSTVQWQNTFARLHLNVLACLL</sequence>
<accession>Q4T4D5</accession>
<name>Q4T4D5_TETNG</name>
<keyword evidence="1" id="KW-1133">Transmembrane helix</keyword>
<keyword evidence="1" id="KW-0472">Membrane</keyword>
<comment type="caution">
    <text evidence="2">The sequence shown here is derived from an EMBL/GenBank/DDBJ whole genome shotgun (WGS) entry which is preliminary data.</text>
</comment>
<reference evidence="2" key="2">
    <citation type="submission" date="2004-02" db="EMBL/GenBank/DDBJ databases">
        <authorList>
            <consortium name="Genoscope"/>
            <consortium name="Whitehead Institute Centre for Genome Research"/>
        </authorList>
    </citation>
    <scope>NUCLEOTIDE SEQUENCE</scope>
</reference>
<dbReference type="KEGG" id="tng:GSTEN00007374G001"/>
<organism evidence="2">
    <name type="scientific">Tetraodon nigroviridis</name>
    <name type="common">Spotted green pufferfish</name>
    <name type="synonym">Chelonodon nigroviridis</name>
    <dbReference type="NCBI Taxonomy" id="99883"/>
    <lineage>
        <taxon>Eukaryota</taxon>
        <taxon>Metazoa</taxon>
        <taxon>Chordata</taxon>
        <taxon>Craniata</taxon>
        <taxon>Vertebrata</taxon>
        <taxon>Euteleostomi</taxon>
        <taxon>Actinopterygii</taxon>
        <taxon>Neopterygii</taxon>
        <taxon>Teleostei</taxon>
        <taxon>Neoteleostei</taxon>
        <taxon>Acanthomorphata</taxon>
        <taxon>Eupercaria</taxon>
        <taxon>Tetraodontiformes</taxon>
        <taxon>Tetradontoidea</taxon>
        <taxon>Tetraodontidae</taxon>
        <taxon>Tetraodon</taxon>
    </lineage>
</organism>
<reference evidence="2" key="1">
    <citation type="journal article" date="2004" name="Nature">
        <title>Genome duplication in the teleost fish Tetraodon nigroviridis reveals the early vertebrate proto-karyotype.</title>
        <authorList>
            <person name="Jaillon O."/>
            <person name="Aury J.-M."/>
            <person name="Brunet F."/>
            <person name="Petit J.-L."/>
            <person name="Stange-Thomann N."/>
            <person name="Mauceli E."/>
            <person name="Bouneau L."/>
            <person name="Fischer C."/>
            <person name="Ozouf-Costaz C."/>
            <person name="Bernot A."/>
            <person name="Nicaud S."/>
            <person name="Jaffe D."/>
            <person name="Fisher S."/>
            <person name="Lutfalla G."/>
            <person name="Dossat C."/>
            <person name="Segurens B."/>
            <person name="Dasilva C."/>
            <person name="Salanoubat M."/>
            <person name="Levy M."/>
            <person name="Boudet N."/>
            <person name="Castellano S."/>
            <person name="Anthouard V."/>
            <person name="Jubin C."/>
            <person name="Castelli V."/>
            <person name="Katinka M."/>
            <person name="Vacherie B."/>
            <person name="Biemont C."/>
            <person name="Skalli Z."/>
            <person name="Cattolico L."/>
            <person name="Poulain J."/>
            <person name="De Berardinis V."/>
            <person name="Cruaud C."/>
            <person name="Duprat S."/>
            <person name="Brottier P."/>
            <person name="Coutanceau J.-P."/>
            <person name="Gouzy J."/>
            <person name="Parra G."/>
            <person name="Lardier G."/>
            <person name="Chapple C."/>
            <person name="McKernan K.J."/>
            <person name="McEwan P."/>
            <person name="Bosak S."/>
            <person name="Kellis M."/>
            <person name="Volff J.-N."/>
            <person name="Guigo R."/>
            <person name="Zody M.C."/>
            <person name="Mesirov J."/>
            <person name="Lindblad-Toh K."/>
            <person name="Birren B."/>
            <person name="Nusbaum C."/>
            <person name="Kahn D."/>
            <person name="Robinson-Rechavi M."/>
            <person name="Laudet V."/>
            <person name="Schachter V."/>
            <person name="Quetier F."/>
            <person name="Saurin W."/>
            <person name="Scarpelli C."/>
            <person name="Wincker P."/>
            <person name="Lander E.S."/>
            <person name="Weissenbach J."/>
            <person name="Roest Crollius H."/>
        </authorList>
    </citation>
    <scope>NUCLEOTIDE SEQUENCE [LARGE SCALE GENOMIC DNA]</scope>
</reference>
<protein>
    <submittedName>
        <fullName evidence="2">(spotted green pufferfish) hypothetical protein</fullName>
    </submittedName>
</protein>
<proteinExistence type="predicted"/>
<feature type="transmembrane region" description="Helical" evidence="1">
    <location>
        <begin position="7"/>
        <end position="26"/>
    </location>
</feature>